<dbReference type="Proteomes" id="UP001049176">
    <property type="component" value="Chromosome 9"/>
</dbReference>
<dbReference type="RefSeq" id="XP_043004082.1">
    <property type="nucleotide sequence ID" value="XM_043158727.1"/>
</dbReference>
<dbReference type="AlphaFoldDB" id="A0A9P7RPT8"/>
<dbReference type="GO" id="GO:0005506">
    <property type="term" value="F:iron ion binding"/>
    <property type="evidence" value="ECO:0007669"/>
    <property type="project" value="InterPro"/>
</dbReference>
<keyword evidence="8" id="KW-0812">Transmembrane</keyword>
<accession>A0A9P7RPT8</accession>
<dbReference type="EMBL" id="CM032189">
    <property type="protein sequence ID" value="KAG7087611.1"/>
    <property type="molecule type" value="Genomic_DNA"/>
</dbReference>
<name>A0A9P7RPT8_9AGAR</name>
<keyword evidence="8" id="KW-0472">Membrane</keyword>
<organism evidence="9 10">
    <name type="scientific">Marasmius oreades</name>
    <name type="common">fairy-ring Marasmius</name>
    <dbReference type="NCBI Taxonomy" id="181124"/>
    <lineage>
        <taxon>Eukaryota</taxon>
        <taxon>Fungi</taxon>
        <taxon>Dikarya</taxon>
        <taxon>Basidiomycota</taxon>
        <taxon>Agaricomycotina</taxon>
        <taxon>Agaricomycetes</taxon>
        <taxon>Agaricomycetidae</taxon>
        <taxon>Agaricales</taxon>
        <taxon>Marasmiineae</taxon>
        <taxon>Marasmiaceae</taxon>
        <taxon>Marasmius</taxon>
    </lineage>
</organism>
<evidence type="ECO:0008006" key="11">
    <source>
        <dbReference type="Google" id="ProtNLM"/>
    </source>
</evidence>
<evidence type="ECO:0000313" key="10">
    <source>
        <dbReference type="Proteomes" id="UP001049176"/>
    </source>
</evidence>
<evidence type="ECO:0000313" key="9">
    <source>
        <dbReference type="EMBL" id="KAG7087611.1"/>
    </source>
</evidence>
<evidence type="ECO:0000256" key="7">
    <source>
        <dbReference type="ARBA" id="ARBA00023033"/>
    </source>
</evidence>
<evidence type="ECO:0000256" key="3">
    <source>
        <dbReference type="ARBA" id="ARBA00022617"/>
    </source>
</evidence>
<keyword evidence="4" id="KW-0479">Metal-binding</keyword>
<dbReference type="GO" id="GO:0020037">
    <property type="term" value="F:heme binding"/>
    <property type="evidence" value="ECO:0007669"/>
    <property type="project" value="InterPro"/>
</dbReference>
<evidence type="ECO:0000256" key="4">
    <source>
        <dbReference type="ARBA" id="ARBA00022723"/>
    </source>
</evidence>
<feature type="transmembrane region" description="Helical" evidence="8">
    <location>
        <begin position="6"/>
        <end position="26"/>
    </location>
</feature>
<comment type="similarity">
    <text evidence="2">Belongs to the cytochrome P450 family.</text>
</comment>
<evidence type="ECO:0000256" key="6">
    <source>
        <dbReference type="ARBA" id="ARBA00023004"/>
    </source>
</evidence>
<dbReference type="GO" id="GO:0004497">
    <property type="term" value="F:monooxygenase activity"/>
    <property type="evidence" value="ECO:0007669"/>
    <property type="project" value="UniProtKB-KW"/>
</dbReference>
<dbReference type="GO" id="GO:0016705">
    <property type="term" value="F:oxidoreductase activity, acting on paired donors, with incorporation or reduction of molecular oxygen"/>
    <property type="evidence" value="ECO:0007669"/>
    <property type="project" value="InterPro"/>
</dbReference>
<protein>
    <recommendedName>
        <fullName evidence="11">Cytochrome P450</fullName>
    </recommendedName>
</protein>
<comment type="cofactor">
    <cofactor evidence="1">
        <name>heme</name>
        <dbReference type="ChEBI" id="CHEBI:30413"/>
    </cofactor>
</comment>
<dbReference type="GeneID" id="66082635"/>
<proteinExistence type="inferred from homology"/>
<keyword evidence="7" id="KW-0503">Monooxygenase</keyword>
<reference evidence="9" key="1">
    <citation type="journal article" date="2021" name="Genome Biol. Evol.">
        <title>The assembled and annotated genome of the fairy-ring fungus Marasmius oreades.</title>
        <authorList>
            <person name="Hiltunen M."/>
            <person name="Ament-Velasquez S.L."/>
            <person name="Johannesson H."/>
        </authorList>
    </citation>
    <scope>NUCLEOTIDE SEQUENCE</scope>
    <source>
        <strain evidence="9">03SP1</strain>
    </source>
</reference>
<dbReference type="PANTHER" id="PTHR46300:SF1">
    <property type="entry name" value="P450, PUTATIVE (EUROFUNG)-RELATED"/>
    <property type="match status" value="1"/>
</dbReference>
<keyword evidence="3" id="KW-0349">Heme</keyword>
<dbReference type="SUPFAM" id="SSF48264">
    <property type="entry name" value="Cytochrome P450"/>
    <property type="match status" value="1"/>
</dbReference>
<evidence type="ECO:0000256" key="8">
    <source>
        <dbReference type="SAM" id="Phobius"/>
    </source>
</evidence>
<evidence type="ECO:0000256" key="5">
    <source>
        <dbReference type="ARBA" id="ARBA00023002"/>
    </source>
</evidence>
<evidence type="ECO:0000256" key="1">
    <source>
        <dbReference type="ARBA" id="ARBA00001971"/>
    </source>
</evidence>
<sequence>MTLNLVMEILDKLALTAFVLVLILYFQKFYWARSLPLPPGPRRLPLLGNLLQLPTSFEWEKYHKWCLELGTDIIHLDAAGVSIIVLDSMEAAVELVERRSTIYSSRPHSVMLNELMGHERNFGTVAGMDTSLPLPHFFCDFQLL</sequence>
<dbReference type="KEGG" id="more:E1B28_013560"/>
<comment type="caution">
    <text evidence="9">The sequence shown here is derived from an EMBL/GenBank/DDBJ whole genome shotgun (WGS) entry which is preliminary data.</text>
</comment>
<keyword evidence="10" id="KW-1185">Reference proteome</keyword>
<dbReference type="OrthoDB" id="1055148at2759"/>
<dbReference type="PANTHER" id="PTHR46300">
    <property type="entry name" value="P450, PUTATIVE (EUROFUNG)-RELATED-RELATED"/>
    <property type="match status" value="1"/>
</dbReference>
<dbReference type="InterPro" id="IPR036396">
    <property type="entry name" value="Cyt_P450_sf"/>
</dbReference>
<evidence type="ECO:0000256" key="2">
    <source>
        <dbReference type="ARBA" id="ARBA00010617"/>
    </source>
</evidence>
<keyword evidence="5" id="KW-0560">Oxidoreductase</keyword>
<keyword evidence="8" id="KW-1133">Transmembrane helix</keyword>
<keyword evidence="6" id="KW-0408">Iron</keyword>
<gene>
    <name evidence="9" type="ORF">E1B28_013560</name>
</gene>
<dbReference type="Gene3D" id="1.10.630.10">
    <property type="entry name" value="Cytochrome P450"/>
    <property type="match status" value="1"/>
</dbReference>
<dbReference type="InterPro" id="IPR050364">
    <property type="entry name" value="Cytochrome_P450_fung"/>
</dbReference>